<dbReference type="AlphaFoldDB" id="A0A329UP73"/>
<evidence type="ECO:0000256" key="6">
    <source>
        <dbReference type="ARBA" id="ARBA00022807"/>
    </source>
</evidence>
<evidence type="ECO:0000256" key="3">
    <source>
        <dbReference type="ARBA" id="ARBA00022475"/>
    </source>
</evidence>
<dbReference type="Gene3D" id="3.40.50.300">
    <property type="entry name" value="P-loop containing nucleotide triphosphate hydrolases"/>
    <property type="match status" value="1"/>
</dbReference>
<keyword evidence="6" id="KW-0788">Thiol protease</keyword>
<evidence type="ECO:0000313" key="17">
    <source>
        <dbReference type="Proteomes" id="UP000250550"/>
    </source>
</evidence>
<comment type="subcellular location">
    <subcellularLocation>
        <location evidence="1">Cell membrane</location>
        <topology evidence="1">Multi-pass membrane protein</topology>
    </subcellularLocation>
</comment>
<dbReference type="InterPro" id="IPR039421">
    <property type="entry name" value="Type_1_exporter"/>
</dbReference>
<dbReference type="SUPFAM" id="SSF90123">
    <property type="entry name" value="ABC transporter transmembrane region"/>
    <property type="match status" value="1"/>
</dbReference>
<evidence type="ECO:0000256" key="7">
    <source>
        <dbReference type="ARBA" id="ARBA00022840"/>
    </source>
</evidence>
<dbReference type="Gene3D" id="1.20.1560.10">
    <property type="entry name" value="ABC transporter type 1, transmembrane domain"/>
    <property type="match status" value="1"/>
</dbReference>
<name>A0A329UP73_9FIRM</name>
<reference evidence="16 17" key="1">
    <citation type="submission" date="2018-02" db="EMBL/GenBank/DDBJ databases">
        <title>Complete genome sequencing of Faecalibacterium prausnitzii strains isolated from the human gut.</title>
        <authorList>
            <person name="Fitzgerald B.C."/>
            <person name="Shkoporov A.N."/>
            <person name="Ross P.R."/>
            <person name="Hill C."/>
        </authorList>
    </citation>
    <scope>NUCLEOTIDE SEQUENCE [LARGE SCALE GENOMIC DNA]</scope>
    <source>
        <strain evidence="16 17">APC924/119</strain>
    </source>
</reference>
<feature type="transmembrane region" description="Helical" evidence="12">
    <location>
        <begin position="434"/>
        <end position="454"/>
    </location>
</feature>
<dbReference type="InterPro" id="IPR036640">
    <property type="entry name" value="ABC1_TM_sf"/>
</dbReference>
<dbReference type="InterPro" id="IPR011527">
    <property type="entry name" value="ABC1_TM_dom"/>
</dbReference>
<keyword evidence="3" id="KW-1003">Cell membrane</keyword>
<dbReference type="Pfam" id="PF03412">
    <property type="entry name" value="Peptidase_C39"/>
    <property type="match status" value="1"/>
</dbReference>
<dbReference type="GO" id="GO:0034040">
    <property type="term" value="F:ATPase-coupled lipid transmembrane transporter activity"/>
    <property type="evidence" value="ECO:0007669"/>
    <property type="project" value="TreeGrafter"/>
</dbReference>
<dbReference type="GO" id="GO:0140359">
    <property type="term" value="F:ABC-type transporter activity"/>
    <property type="evidence" value="ECO:0007669"/>
    <property type="project" value="InterPro"/>
</dbReference>
<feature type="domain" description="ABC transmembrane type-1" evidence="14">
    <location>
        <begin position="180"/>
        <end position="458"/>
    </location>
</feature>
<dbReference type="PANTHER" id="PTHR24221:SF654">
    <property type="entry name" value="ATP-BINDING CASSETTE SUB-FAMILY B MEMBER 6"/>
    <property type="match status" value="1"/>
</dbReference>
<feature type="transmembrane region" description="Helical" evidence="12">
    <location>
        <begin position="402"/>
        <end position="422"/>
    </location>
</feature>
<dbReference type="InterPro" id="IPR005074">
    <property type="entry name" value="Peptidase_C39"/>
</dbReference>
<keyword evidence="4 12" id="KW-0812">Transmembrane</keyword>
<dbReference type="FunFam" id="3.40.50.300:FF:000221">
    <property type="entry name" value="Multidrug ABC transporter ATP-binding protein"/>
    <property type="match status" value="1"/>
</dbReference>
<dbReference type="GO" id="GO:0016887">
    <property type="term" value="F:ATP hydrolysis activity"/>
    <property type="evidence" value="ECO:0007669"/>
    <property type="project" value="InterPro"/>
</dbReference>
<evidence type="ECO:0000256" key="2">
    <source>
        <dbReference type="ARBA" id="ARBA00022448"/>
    </source>
</evidence>
<keyword evidence="8" id="KW-0653">Protein transport</keyword>
<gene>
    <name evidence="16" type="ORF">C4N21_14400</name>
</gene>
<evidence type="ECO:0008006" key="18">
    <source>
        <dbReference type="Google" id="ProtNLM"/>
    </source>
</evidence>
<dbReference type="GO" id="GO:0008234">
    <property type="term" value="F:cysteine-type peptidase activity"/>
    <property type="evidence" value="ECO:0007669"/>
    <property type="project" value="UniProtKB-KW"/>
</dbReference>
<evidence type="ECO:0000256" key="1">
    <source>
        <dbReference type="ARBA" id="ARBA00004651"/>
    </source>
</evidence>
<dbReference type="Pfam" id="PF00664">
    <property type="entry name" value="ABC_membrane"/>
    <property type="match status" value="1"/>
</dbReference>
<evidence type="ECO:0000259" key="15">
    <source>
        <dbReference type="PROSITE" id="PS50990"/>
    </source>
</evidence>
<dbReference type="InterPro" id="IPR027417">
    <property type="entry name" value="P-loop_NTPase"/>
</dbReference>
<keyword evidence="9 12" id="KW-1133">Transmembrane helix</keyword>
<keyword evidence="6" id="KW-0645">Protease</keyword>
<evidence type="ECO:0000256" key="5">
    <source>
        <dbReference type="ARBA" id="ARBA00022741"/>
    </source>
</evidence>
<sequence>MFYQTVKEMIVNMKKIPMIYQTTTSDCGLCCISMLASAYSFNQPLAFYRKQFNIGRDGISIDGICEIYKSINMDTKVLRIDDLIEYLDHQYEAPCILYLNTQHFVVAQKRGKKLIVFDPATGKSTYSLNKKDSIPYASQFAHYLIIPTPSKKFCVRKGDIGTLRHIKPYLFEFRGTLVKILFFSLLAYSISLLVPILLQNIVDTLVKSRTPAIVQFALIALGLVAFFTLFSFLKNNIITRCQVDVYNALYENAIRHLFEIPYSYYDNRSQGNILFRINVLSQFQSIISSVFPQFVVLGTSTFVILVYLSAHYPILMPLLVATSLLAILYVVISNKILLKMRNEQIHENEQLSVLNTETVQDMFQIRSMHLSKMFLNRSYESLHKFSKVTLKTDSVSLNLNQIVSYFTMFVPVFGILYLLIILPEDTLSVGELVAVYSLMGTYYSSAISFFTLFLNTSTYKSSLEYLNDFLDEESQKKDKHINPKEFKLLTFEDVSFSYNASTNYILKNVSFSVKQHEKVAIVGASGSGKTTILKLLSGLYQPVKGDIKLNGYKLDYIDDCYFSKNIAFVPQNAFILNDTILNNVTFGDKSITESDVFNALDIVNLKNDVLSMPLGLRTVISASSSNFSGGQVQRLAIARAIIRHPELLVFDESTSSLDSINEEDLYRKLAQLNITTIIVSHKLSTIKNADKILVIDGGKIVESGTHEMLMNKKGIYYNLFVHQT</sequence>
<dbReference type="Proteomes" id="UP000250550">
    <property type="component" value="Unassembled WGS sequence"/>
</dbReference>
<accession>A0A329UP73</accession>
<dbReference type="GO" id="GO:0043213">
    <property type="term" value="P:bacteriocin transport"/>
    <property type="evidence" value="ECO:0007669"/>
    <property type="project" value="UniProtKB-KW"/>
</dbReference>
<evidence type="ECO:0000256" key="10">
    <source>
        <dbReference type="ARBA" id="ARBA00023136"/>
    </source>
</evidence>
<dbReference type="PROSITE" id="PS50990">
    <property type="entry name" value="PEPTIDASE_C39"/>
    <property type="match status" value="1"/>
</dbReference>
<evidence type="ECO:0000256" key="9">
    <source>
        <dbReference type="ARBA" id="ARBA00022989"/>
    </source>
</evidence>
<evidence type="ECO:0000313" key="16">
    <source>
        <dbReference type="EMBL" id="RAW62700.1"/>
    </source>
</evidence>
<dbReference type="GO" id="GO:0015031">
    <property type="term" value="P:protein transport"/>
    <property type="evidence" value="ECO:0007669"/>
    <property type="project" value="UniProtKB-KW"/>
</dbReference>
<protein>
    <recommendedName>
        <fullName evidence="18">Peptidase domain-containing ABC transporter</fullName>
    </recommendedName>
</protein>
<dbReference type="Pfam" id="PF00005">
    <property type="entry name" value="ABC_tran"/>
    <property type="match status" value="1"/>
</dbReference>
<evidence type="ECO:0000259" key="14">
    <source>
        <dbReference type="PROSITE" id="PS50929"/>
    </source>
</evidence>
<comment type="caution">
    <text evidence="16">The sequence shown here is derived from an EMBL/GenBank/DDBJ whole genome shotgun (WGS) entry which is preliminary data.</text>
</comment>
<keyword evidence="7" id="KW-0067">ATP-binding</keyword>
<proteinExistence type="predicted"/>
<dbReference type="SMART" id="SM00382">
    <property type="entry name" value="AAA"/>
    <property type="match status" value="1"/>
</dbReference>
<dbReference type="Gene3D" id="3.90.70.10">
    <property type="entry name" value="Cysteine proteinases"/>
    <property type="match status" value="1"/>
</dbReference>
<dbReference type="RefSeq" id="WP_112122194.1">
    <property type="nucleotide sequence ID" value="NZ_QVFA01000004.1"/>
</dbReference>
<keyword evidence="11" id="KW-0080">Bacteriocin transport</keyword>
<keyword evidence="2" id="KW-0813">Transport</keyword>
<evidence type="ECO:0000256" key="11">
    <source>
        <dbReference type="ARBA" id="ARBA00043264"/>
    </source>
</evidence>
<feature type="transmembrane region" description="Helical" evidence="12">
    <location>
        <begin position="314"/>
        <end position="332"/>
    </location>
</feature>
<evidence type="ECO:0000256" key="8">
    <source>
        <dbReference type="ARBA" id="ARBA00022927"/>
    </source>
</evidence>
<dbReference type="InterPro" id="IPR003593">
    <property type="entry name" value="AAA+_ATPase"/>
</dbReference>
<feature type="domain" description="ABC transporter" evidence="13">
    <location>
        <begin position="489"/>
        <end position="722"/>
    </location>
</feature>
<keyword evidence="6" id="KW-0378">Hydrolase</keyword>
<feature type="transmembrane region" description="Helical" evidence="12">
    <location>
        <begin position="286"/>
        <end position="308"/>
    </location>
</feature>
<evidence type="ECO:0000256" key="4">
    <source>
        <dbReference type="ARBA" id="ARBA00022692"/>
    </source>
</evidence>
<keyword evidence="10 12" id="KW-0472">Membrane</keyword>
<dbReference type="EMBL" id="PRLF01000040">
    <property type="protein sequence ID" value="RAW62700.1"/>
    <property type="molecule type" value="Genomic_DNA"/>
</dbReference>
<dbReference type="InterPro" id="IPR003439">
    <property type="entry name" value="ABC_transporter-like_ATP-bd"/>
</dbReference>
<dbReference type="GO" id="GO:0005886">
    <property type="term" value="C:plasma membrane"/>
    <property type="evidence" value="ECO:0007669"/>
    <property type="project" value="UniProtKB-SubCell"/>
</dbReference>
<evidence type="ECO:0000256" key="12">
    <source>
        <dbReference type="SAM" id="Phobius"/>
    </source>
</evidence>
<feature type="domain" description="Peptidase C39" evidence="15">
    <location>
        <begin position="21"/>
        <end position="144"/>
    </location>
</feature>
<dbReference type="PANTHER" id="PTHR24221">
    <property type="entry name" value="ATP-BINDING CASSETTE SUB-FAMILY B"/>
    <property type="match status" value="1"/>
</dbReference>
<dbReference type="GO" id="GO:0005524">
    <property type="term" value="F:ATP binding"/>
    <property type="evidence" value="ECO:0007669"/>
    <property type="project" value="UniProtKB-KW"/>
</dbReference>
<dbReference type="GO" id="GO:0006508">
    <property type="term" value="P:proteolysis"/>
    <property type="evidence" value="ECO:0007669"/>
    <property type="project" value="InterPro"/>
</dbReference>
<feature type="transmembrane region" description="Helical" evidence="12">
    <location>
        <begin position="180"/>
        <end position="201"/>
    </location>
</feature>
<dbReference type="PROSITE" id="PS50893">
    <property type="entry name" value="ABC_TRANSPORTER_2"/>
    <property type="match status" value="1"/>
</dbReference>
<dbReference type="SUPFAM" id="SSF52540">
    <property type="entry name" value="P-loop containing nucleoside triphosphate hydrolases"/>
    <property type="match status" value="1"/>
</dbReference>
<dbReference type="PROSITE" id="PS50929">
    <property type="entry name" value="ABC_TM1F"/>
    <property type="match status" value="1"/>
</dbReference>
<feature type="transmembrane region" description="Helical" evidence="12">
    <location>
        <begin position="213"/>
        <end position="233"/>
    </location>
</feature>
<organism evidence="16 17">
    <name type="scientific">Faecalibacterium prausnitzii</name>
    <dbReference type="NCBI Taxonomy" id="853"/>
    <lineage>
        <taxon>Bacteria</taxon>
        <taxon>Bacillati</taxon>
        <taxon>Bacillota</taxon>
        <taxon>Clostridia</taxon>
        <taxon>Eubacteriales</taxon>
        <taxon>Oscillospiraceae</taxon>
        <taxon>Faecalibacterium</taxon>
    </lineage>
</organism>
<evidence type="ECO:0000259" key="13">
    <source>
        <dbReference type="PROSITE" id="PS50893"/>
    </source>
</evidence>
<keyword evidence="5" id="KW-0547">Nucleotide-binding</keyword>